<dbReference type="PANTHER" id="PTHR13902">
    <property type="entry name" value="SERINE/THREONINE-PROTEIN KINASE WNK WITH NO LYSINE -RELATED"/>
    <property type="match status" value="1"/>
</dbReference>
<evidence type="ECO:0000259" key="3">
    <source>
        <dbReference type="PROSITE" id="PS50011"/>
    </source>
</evidence>
<feature type="compositionally biased region" description="Basic and acidic residues" evidence="2">
    <location>
        <begin position="181"/>
        <end position="203"/>
    </location>
</feature>
<evidence type="ECO:0000256" key="1">
    <source>
        <dbReference type="ARBA" id="ARBA00012513"/>
    </source>
</evidence>
<protein>
    <recommendedName>
        <fullName evidence="1">non-specific serine/threonine protein kinase</fullName>
        <ecNumber evidence="1">2.7.11.1</ecNumber>
    </recommendedName>
</protein>
<keyword evidence="5" id="KW-1185">Reference proteome</keyword>
<dbReference type="GeneID" id="25726249"/>
<dbReference type="InterPro" id="IPR011009">
    <property type="entry name" value="Kinase-like_dom_sf"/>
</dbReference>
<dbReference type="InterPro" id="IPR050588">
    <property type="entry name" value="WNK_Ser-Thr_kinase"/>
</dbReference>
<dbReference type="RefSeq" id="XP_013906826.1">
    <property type="nucleotide sequence ID" value="XM_014051372.1"/>
</dbReference>
<keyword evidence="4" id="KW-0808">Transferase</keyword>
<keyword evidence="4" id="KW-0418">Kinase</keyword>
<dbReference type="KEGG" id="mng:MNEG_0131"/>
<reference evidence="4 5" key="1">
    <citation type="journal article" date="2013" name="BMC Genomics">
        <title>Reconstruction of the lipid metabolism for the microalga Monoraphidium neglectum from its genome sequence reveals characteristics suitable for biofuel production.</title>
        <authorList>
            <person name="Bogen C."/>
            <person name="Al-Dilaimi A."/>
            <person name="Albersmeier A."/>
            <person name="Wichmann J."/>
            <person name="Grundmann M."/>
            <person name="Rupp O."/>
            <person name="Lauersen K.J."/>
            <person name="Blifernez-Klassen O."/>
            <person name="Kalinowski J."/>
            <person name="Goesmann A."/>
            <person name="Mussgnug J.H."/>
            <person name="Kruse O."/>
        </authorList>
    </citation>
    <scope>NUCLEOTIDE SEQUENCE [LARGE SCALE GENOMIC DNA]</scope>
    <source>
        <strain evidence="4 5">SAG 48.87</strain>
    </source>
</reference>
<dbReference type="InterPro" id="IPR000719">
    <property type="entry name" value="Prot_kinase_dom"/>
</dbReference>
<dbReference type="GO" id="GO:0004674">
    <property type="term" value="F:protein serine/threonine kinase activity"/>
    <property type="evidence" value="ECO:0007669"/>
    <property type="project" value="UniProtKB-EC"/>
</dbReference>
<dbReference type="EMBL" id="KK100230">
    <property type="protein sequence ID" value="KIZ07807.1"/>
    <property type="molecule type" value="Genomic_DNA"/>
</dbReference>
<dbReference type="Gene3D" id="1.10.510.10">
    <property type="entry name" value="Transferase(Phosphotransferase) domain 1"/>
    <property type="match status" value="1"/>
</dbReference>
<gene>
    <name evidence="4" type="ORF">MNEG_0131</name>
</gene>
<dbReference type="STRING" id="145388.A0A0D2N699"/>
<dbReference type="PROSITE" id="PS50011">
    <property type="entry name" value="PROTEIN_KINASE_DOM"/>
    <property type="match status" value="1"/>
</dbReference>
<feature type="domain" description="Protein kinase" evidence="3">
    <location>
        <begin position="1"/>
        <end position="84"/>
    </location>
</feature>
<evidence type="ECO:0000313" key="4">
    <source>
        <dbReference type="EMBL" id="KIZ07807.1"/>
    </source>
</evidence>
<accession>A0A0D2N699</accession>
<evidence type="ECO:0000313" key="5">
    <source>
        <dbReference type="Proteomes" id="UP000054498"/>
    </source>
</evidence>
<organism evidence="4 5">
    <name type="scientific">Monoraphidium neglectum</name>
    <dbReference type="NCBI Taxonomy" id="145388"/>
    <lineage>
        <taxon>Eukaryota</taxon>
        <taxon>Viridiplantae</taxon>
        <taxon>Chlorophyta</taxon>
        <taxon>core chlorophytes</taxon>
        <taxon>Chlorophyceae</taxon>
        <taxon>CS clade</taxon>
        <taxon>Sphaeropleales</taxon>
        <taxon>Selenastraceae</taxon>
        <taxon>Monoraphidium</taxon>
    </lineage>
</organism>
<dbReference type="OrthoDB" id="1932928at2759"/>
<proteinExistence type="predicted"/>
<feature type="region of interest" description="Disordered" evidence="2">
    <location>
        <begin position="181"/>
        <end position="219"/>
    </location>
</feature>
<name>A0A0D2N699_9CHLO</name>
<dbReference type="AlphaFoldDB" id="A0A0D2N699"/>
<sequence length="346" mass="35792">MLHSFGQVDVYSFGMCMLELATLEYPYSECRSIPAIFRKVSQGIPPAGLGRVQSGELRSFIQICIQFDPTQRPGALALLKHPFFDSLRADASACSTPTLAWSIMARSFSPVVSCSNLSALAHGSHARGSCSDAFGAGGAAGSGASTPKAGGHRISLFSEQAAHYPGCEGARRIADGVGGEQVKEGADAHEVERQGSQGREGHPNLRQASEQQRRSVAHAVAVAEAAAQRLMATGEGAGGGEASGKRRGMTVCVAAIINAHAGGEEDEDDEDEEVICALADVLQHDDGDEVASGSGCEDDCHISGHLCGDEALGRAGSGALGAGGGKWTFARGLQSTLTFAKRSTTC</sequence>
<dbReference type="Proteomes" id="UP000054498">
    <property type="component" value="Unassembled WGS sequence"/>
</dbReference>
<dbReference type="SUPFAM" id="SSF56112">
    <property type="entry name" value="Protein kinase-like (PK-like)"/>
    <property type="match status" value="1"/>
</dbReference>
<dbReference type="EC" id="2.7.11.1" evidence="1"/>
<dbReference type="GO" id="GO:0005524">
    <property type="term" value="F:ATP binding"/>
    <property type="evidence" value="ECO:0007669"/>
    <property type="project" value="InterPro"/>
</dbReference>
<evidence type="ECO:0000256" key="2">
    <source>
        <dbReference type="SAM" id="MobiDB-lite"/>
    </source>
</evidence>